<organism evidence="4 5">
    <name type="scientific">Anaerosporobacter mobilis DSM 15930</name>
    <dbReference type="NCBI Taxonomy" id="1120996"/>
    <lineage>
        <taxon>Bacteria</taxon>
        <taxon>Bacillati</taxon>
        <taxon>Bacillota</taxon>
        <taxon>Clostridia</taxon>
        <taxon>Lachnospirales</taxon>
        <taxon>Lachnospiraceae</taxon>
        <taxon>Anaerosporobacter</taxon>
    </lineage>
</organism>
<gene>
    <name evidence="4" type="ORF">SAMN02746066_03798</name>
</gene>
<dbReference type="Gene3D" id="3.40.109.10">
    <property type="entry name" value="NADH Oxidase"/>
    <property type="match status" value="1"/>
</dbReference>
<evidence type="ECO:0000256" key="1">
    <source>
        <dbReference type="ARBA" id="ARBA00007118"/>
    </source>
</evidence>
<feature type="domain" description="Nitroreductase" evidence="3">
    <location>
        <begin position="23"/>
        <end position="195"/>
    </location>
</feature>
<protein>
    <submittedName>
        <fullName evidence="4">Nitroreductase</fullName>
    </submittedName>
</protein>
<dbReference type="Proteomes" id="UP000184038">
    <property type="component" value="Unassembled WGS sequence"/>
</dbReference>
<dbReference type="EMBL" id="FRCP01000021">
    <property type="protein sequence ID" value="SHM89945.1"/>
    <property type="molecule type" value="Genomic_DNA"/>
</dbReference>
<dbReference type="GO" id="GO:0016491">
    <property type="term" value="F:oxidoreductase activity"/>
    <property type="evidence" value="ECO:0007669"/>
    <property type="project" value="UniProtKB-KW"/>
</dbReference>
<dbReference type="InterPro" id="IPR029479">
    <property type="entry name" value="Nitroreductase"/>
</dbReference>
<dbReference type="SUPFAM" id="SSF55469">
    <property type="entry name" value="FMN-dependent nitroreductase-like"/>
    <property type="match status" value="1"/>
</dbReference>
<proteinExistence type="inferred from homology"/>
<evidence type="ECO:0000256" key="2">
    <source>
        <dbReference type="ARBA" id="ARBA00023002"/>
    </source>
</evidence>
<dbReference type="RefSeq" id="WP_330393810.1">
    <property type="nucleotide sequence ID" value="NZ_FRCP01000021.1"/>
</dbReference>
<evidence type="ECO:0000313" key="5">
    <source>
        <dbReference type="Proteomes" id="UP000184038"/>
    </source>
</evidence>
<dbReference type="CDD" id="cd02143">
    <property type="entry name" value="nitroreductase_FeS-like"/>
    <property type="match status" value="1"/>
</dbReference>
<dbReference type="PANTHER" id="PTHR43673:SF10">
    <property type="entry name" value="NADH DEHYDROGENASE_NAD(P)H NITROREDUCTASE XCC3605-RELATED"/>
    <property type="match status" value="1"/>
</dbReference>
<keyword evidence="2" id="KW-0560">Oxidoreductase</keyword>
<accession>A0A1M7MGJ8</accession>
<evidence type="ECO:0000313" key="4">
    <source>
        <dbReference type="EMBL" id="SHM89945.1"/>
    </source>
</evidence>
<comment type="similarity">
    <text evidence="1">Belongs to the nitroreductase family.</text>
</comment>
<dbReference type="Pfam" id="PF00881">
    <property type="entry name" value="Nitroreductase"/>
    <property type="match status" value="1"/>
</dbReference>
<name>A0A1M7MGJ8_9FIRM</name>
<dbReference type="InterPro" id="IPR000415">
    <property type="entry name" value="Nitroreductase-like"/>
</dbReference>
<reference evidence="4 5" key="1">
    <citation type="submission" date="2016-11" db="EMBL/GenBank/DDBJ databases">
        <authorList>
            <person name="Jaros S."/>
            <person name="Januszkiewicz K."/>
            <person name="Wedrychowicz H."/>
        </authorList>
    </citation>
    <scope>NUCLEOTIDE SEQUENCE [LARGE SCALE GENOMIC DNA]</scope>
    <source>
        <strain evidence="4 5">DSM 15930</strain>
    </source>
</reference>
<evidence type="ECO:0000259" key="3">
    <source>
        <dbReference type="Pfam" id="PF00881"/>
    </source>
</evidence>
<keyword evidence="5" id="KW-1185">Reference proteome</keyword>
<dbReference type="PANTHER" id="PTHR43673">
    <property type="entry name" value="NAD(P)H NITROREDUCTASE YDGI-RELATED"/>
    <property type="match status" value="1"/>
</dbReference>
<dbReference type="AlphaFoldDB" id="A0A1M7MGJ8"/>
<sequence>MDEVKPYDKDTFSIDSDTLLNFIQFRRSIRRFKDNDIEQEKIQKIIEAGRYTQTGTNNQDVSYVVVREKLNELKNLTYKSLKQKGEYILANLTPETEHLKGYANMWVNMYNKYQEDPAKNDNLFFNAPLAIFVTSPSPLNGGLSSSNMELMTDALGLGTFFSGFTIAASKDNKEILDLLGVKDGNQLISCLVIGYPDVRYQRTVPRKEANINWI</sequence>
<dbReference type="STRING" id="1120996.SAMN02746066_03798"/>